<dbReference type="SUPFAM" id="SSF55781">
    <property type="entry name" value="GAF domain-like"/>
    <property type="match status" value="1"/>
</dbReference>
<dbReference type="PROSITE" id="PS51077">
    <property type="entry name" value="HTH_ICLR"/>
    <property type="match status" value="1"/>
</dbReference>
<dbReference type="AlphaFoldDB" id="A0A4Q7UNK6"/>
<dbReference type="Pfam" id="PF09339">
    <property type="entry name" value="HTH_IclR"/>
    <property type="match status" value="1"/>
</dbReference>
<dbReference type="GO" id="GO:0045892">
    <property type="term" value="P:negative regulation of DNA-templated transcription"/>
    <property type="evidence" value="ECO:0007669"/>
    <property type="project" value="TreeGrafter"/>
</dbReference>
<keyword evidence="7" id="KW-1185">Reference proteome</keyword>
<dbReference type="SUPFAM" id="SSF46785">
    <property type="entry name" value="Winged helix' DNA-binding domain"/>
    <property type="match status" value="1"/>
</dbReference>
<keyword evidence="2" id="KW-0238">DNA-binding</keyword>
<feature type="domain" description="IclR-ED" evidence="5">
    <location>
        <begin position="72"/>
        <end position="253"/>
    </location>
</feature>
<dbReference type="Pfam" id="PF01614">
    <property type="entry name" value="IclR_C"/>
    <property type="match status" value="1"/>
</dbReference>
<evidence type="ECO:0000259" key="5">
    <source>
        <dbReference type="PROSITE" id="PS51078"/>
    </source>
</evidence>
<evidence type="ECO:0000256" key="1">
    <source>
        <dbReference type="ARBA" id="ARBA00023015"/>
    </source>
</evidence>
<protein>
    <submittedName>
        <fullName evidence="6">IclR family transcriptional regulator</fullName>
    </submittedName>
</protein>
<gene>
    <name evidence="6" type="ORF">EV383_0092</name>
</gene>
<dbReference type="Proteomes" id="UP000291591">
    <property type="component" value="Unassembled WGS sequence"/>
</dbReference>
<dbReference type="EMBL" id="SHKL01000001">
    <property type="protein sequence ID" value="RZT83292.1"/>
    <property type="molecule type" value="Genomic_DNA"/>
</dbReference>
<feature type="domain" description="HTH iclR-type" evidence="4">
    <location>
        <begin position="9"/>
        <end position="71"/>
    </location>
</feature>
<dbReference type="PROSITE" id="PS51078">
    <property type="entry name" value="ICLR_ED"/>
    <property type="match status" value="1"/>
</dbReference>
<accession>A0A4Q7UNK6</accession>
<keyword evidence="3" id="KW-0804">Transcription</keyword>
<dbReference type="Gene3D" id="3.30.450.40">
    <property type="match status" value="1"/>
</dbReference>
<evidence type="ECO:0000313" key="7">
    <source>
        <dbReference type="Proteomes" id="UP000291591"/>
    </source>
</evidence>
<proteinExistence type="predicted"/>
<dbReference type="PANTHER" id="PTHR30136:SF24">
    <property type="entry name" value="HTH-TYPE TRANSCRIPTIONAL REPRESSOR ALLR"/>
    <property type="match status" value="1"/>
</dbReference>
<dbReference type="InterPro" id="IPR036390">
    <property type="entry name" value="WH_DNA-bd_sf"/>
</dbReference>
<comment type="caution">
    <text evidence="6">The sequence shown here is derived from an EMBL/GenBank/DDBJ whole genome shotgun (WGS) entry which is preliminary data.</text>
</comment>
<evidence type="ECO:0000313" key="6">
    <source>
        <dbReference type="EMBL" id="RZT83292.1"/>
    </source>
</evidence>
<dbReference type="InterPro" id="IPR036388">
    <property type="entry name" value="WH-like_DNA-bd_sf"/>
</dbReference>
<dbReference type="OrthoDB" id="5242615at2"/>
<dbReference type="InterPro" id="IPR014757">
    <property type="entry name" value="Tscrpt_reg_IclR_C"/>
</dbReference>
<dbReference type="GO" id="GO:0003677">
    <property type="term" value="F:DNA binding"/>
    <property type="evidence" value="ECO:0007669"/>
    <property type="project" value="UniProtKB-KW"/>
</dbReference>
<dbReference type="GO" id="GO:0003700">
    <property type="term" value="F:DNA-binding transcription factor activity"/>
    <property type="evidence" value="ECO:0007669"/>
    <property type="project" value="TreeGrafter"/>
</dbReference>
<sequence length="260" mass="27391">MNPDEPGAGGSLRRALRIVEAVADAGDGVTAKAIARRLSTPLPTVYRVLGTLVEEGYLVRLHAVRGYGLGYRVVDLYRGLTDQIVPPLAVRELIGELHSEIGAATYLVVLRDTDVVVAHADSCTAHPGVPGLRVGEPVPGHATALGKAVLAHLDPGRLADVLTRSGTEARTAHTMTERRLIDRELLRVRSAGVAVEVEEFRRGTAGIALPLHAGGRVAALGVSVSRAEFGTRRWELERAVRDAAGPLIRQLSGPGAAASG</sequence>
<dbReference type="InterPro" id="IPR050707">
    <property type="entry name" value="HTH_MetabolicPath_Reg"/>
</dbReference>
<evidence type="ECO:0000256" key="2">
    <source>
        <dbReference type="ARBA" id="ARBA00023125"/>
    </source>
</evidence>
<name>A0A4Q7UNK6_PSEST</name>
<keyword evidence="1" id="KW-0805">Transcription regulation</keyword>
<evidence type="ECO:0000259" key="4">
    <source>
        <dbReference type="PROSITE" id="PS51077"/>
    </source>
</evidence>
<organism evidence="6 7">
    <name type="scientific">Pseudonocardia sediminis</name>
    <dbReference type="NCBI Taxonomy" id="1397368"/>
    <lineage>
        <taxon>Bacteria</taxon>
        <taxon>Bacillati</taxon>
        <taxon>Actinomycetota</taxon>
        <taxon>Actinomycetes</taxon>
        <taxon>Pseudonocardiales</taxon>
        <taxon>Pseudonocardiaceae</taxon>
        <taxon>Pseudonocardia</taxon>
    </lineage>
</organism>
<dbReference type="InterPro" id="IPR005471">
    <property type="entry name" value="Tscrpt_reg_IclR_N"/>
</dbReference>
<dbReference type="RefSeq" id="WP_130288069.1">
    <property type="nucleotide sequence ID" value="NZ_SHKL01000001.1"/>
</dbReference>
<dbReference type="InterPro" id="IPR029016">
    <property type="entry name" value="GAF-like_dom_sf"/>
</dbReference>
<evidence type="ECO:0000256" key="3">
    <source>
        <dbReference type="ARBA" id="ARBA00023163"/>
    </source>
</evidence>
<dbReference type="PANTHER" id="PTHR30136">
    <property type="entry name" value="HELIX-TURN-HELIX TRANSCRIPTIONAL REGULATOR, ICLR FAMILY"/>
    <property type="match status" value="1"/>
</dbReference>
<reference evidence="6 7" key="1">
    <citation type="submission" date="2019-02" db="EMBL/GenBank/DDBJ databases">
        <title>Sequencing the genomes of 1000 actinobacteria strains.</title>
        <authorList>
            <person name="Klenk H.-P."/>
        </authorList>
    </citation>
    <scope>NUCLEOTIDE SEQUENCE [LARGE SCALE GENOMIC DNA]</scope>
    <source>
        <strain evidence="6 7">DSM 45779</strain>
    </source>
</reference>
<dbReference type="Gene3D" id="1.10.10.10">
    <property type="entry name" value="Winged helix-like DNA-binding domain superfamily/Winged helix DNA-binding domain"/>
    <property type="match status" value="1"/>
</dbReference>